<dbReference type="EMBL" id="SOBT01000008">
    <property type="protein sequence ID" value="TDU32072.1"/>
    <property type="molecule type" value="Genomic_DNA"/>
</dbReference>
<keyword evidence="3" id="KW-1185">Reference proteome</keyword>
<gene>
    <name evidence="2" type="ORF">DFR24_1460</name>
</gene>
<reference evidence="2 3" key="1">
    <citation type="submission" date="2019-03" db="EMBL/GenBank/DDBJ databases">
        <title>Genomic Encyclopedia of Type Strains, Phase IV (KMG-IV): sequencing the most valuable type-strain genomes for metagenomic binning, comparative biology and taxonomic classification.</title>
        <authorList>
            <person name="Goeker M."/>
        </authorList>
    </citation>
    <scope>NUCLEOTIDE SEQUENCE [LARGE SCALE GENOMIC DNA]</scope>
    <source>
        <strain evidence="2 3">DSM 26377</strain>
    </source>
</reference>
<keyword evidence="1" id="KW-1133">Transmembrane helix</keyword>
<dbReference type="NCBIfam" id="TIGR02532">
    <property type="entry name" value="IV_pilin_GFxxxE"/>
    <property type="match status" value="1"/>
</dbReference>
<sequence>MRPESKRQSGFTLIELLVSTTLGLLLLAGIATLFVSTNRSYRENDLIAGMQDQARFAMATISRDLTMAGYWGGMLGTGNLIPNFENTSTDDDDTSAVQGLLPAQDCGPPDIAWSFLVSSAVEFRNQDSATPITSQWRCLGNVRAGTDALAIRHVAGQTTASMALGESAVTLRPYHFYLQTNGTAGTMIRWGNKATDNPTAQPLAPNSFQRYYPRIYFVRDFSLTPGDGVPALCRKELCPSGYVADSNPELASCGAGAAGAAGFYSECIAEGVEDLQVVWGLDDPSDNDDIVDRYTATPTPDEVKTQARSVQIHLLVRSRRSDASYLDEKTYRLADKEPFIPSAVADAAGTPATQQTRHFFRRAYSTTVQLRNLGIQGGTGVK</sequence>
<organism evidence="2 3">
    <name type="scientific">Panacagrimonas perspica</name>
    <dbReference type="NCBI Taxonomy" id="381431"/>
    <lineage>
        <taxon>Bacteria</taxon>
        <taxon>Pseudomonadati</taxon>
        <taxon>Pseudomonadota</taxon>
        <taxon>Gammaproteobacteria</taxon>
        <taxon>Nevskiales</taxon>
        <taxon>Nevskiaceae</taxon>
        <taxon>Panacagrimonas</taxon>
    </lineage>
</organism>
<dbReference type="InterPro" id="IPR032092">
    <property type="entry name" value="PilW"/>
</dbReference>
<evidence type="ECO:0000313" key="2">
    <source>
        <dbReference type="EMBL" id="TDU32072.1"/>
    </source>
</evidence>
<evidence type="ECO:0000256" key="1">
    <source>
        <dbReference type="SAM" id="Phobius"/>
    </source>
</evidence>
<accession>A0A4S3K852</accession>
<dbReference type="InterPro" id="IPR012902">
    <property type="entry name" value="N_methyl_site"/>
</dbReference>
<dbReference type="Pfam" id="PF16074">
    <property type="entry name" value="PilW"/>
    <property type="match status" value="1"/>
</dbReference>
<proteinExistence type="predicted"/>
<dbReference type="Pfam" id="PF07963">
    <property type="entry name" value="N_methyl"/>
    <property type="match status" value="1"/>
</dbReference>
<dbReference type="PROSITE" id="PS00409">
    <property type="entry name" value="PROKAR_NTER_METHYL"/>
    <property type="match status" value="1"/>
</dbReference>
<evidence type="ECO:0000313" key="3">
    <source>
        <dbReference type="Proteomes" id="UP000295341"/>
    </source>
</evidence>
<name>A0A4S3K852_9GAMM</name>
<feature type="transmembrane region" description="Helical" evidence="1">
    <location>
        <begin position="12"/>
        <end position="35"/>
    </location>
</feature>
<protein>
    <submittedName>
        <fullName evidence="2">Prepilin-type N-terminal cleavage/methylation domain-containing protein</fullName>
    </submittedName>
</protein>
<dbReference type="RefSeq" id="WP_162851169.1">
    <property type="nucleotide sequence ID" value="NZ_MWIN01000004.1"/>
</dbReference>
<comment type="caution">
    <text evidence="2">The sequence shown here is derived from an EMBL/GenBank/DDBJ whole genome shotgun (WGS) entry which is preliminary data.</text>
</comment>
<keyword evidence="1" id="KW-0472">Membrane</keyword>
<dbReference type="AlphaFoldDB" id="A0A4S3K852"/>
<dbReference type="GO" id="GO:0043683">
    <property type="term" value="P:type IV pilus assembly"/>
    <property type="evidence" value="ECO:0007669"/>
    <property type="project" value="InterPro"/>
</dbReference>
<keyword evidence="1" id="KW-0812">Transmembrane</keyword>
<dbReference type="Proteomes" id="UP000295341">
    <property type="component" value="Unassembled WGS sequence"/>
</dbReference>